<name>A0A8J7FEX8_9GAMM</name>
<dbReference type="InterPro" id="IPR003156">
    <property type="entry name" value="DHHA1_dom"/>
</dbReference>
<feature type="domain" description="DHHA1" evidence="1">
    <location>
        <begin position="233"/>
        <end position="322"/>
    </location>
</feature>
<organism evidence="2 3">
    <name type="scientific">Pontibacterium sinense</name>
    <dbReference type="NCBI Taxonomy" id="2781979"/>
    <lineage>
        <taxon>Bacteria</taxon>
        <taxon>Pseudomonadati</taxon>
        <taxon>Pseudomonadota</taxon>
        <taxon>Gammaproteobacteria</taxon>
        <taxon>Oceanospirillales</taxon>
        <taxon>Oceanospirillaceae</taxon>
        <taxon>Pontibacterium</taxon>
    </lineage>
</organism>
<dbReference type="SUPFAM" id="SSF64182">
    <property type="entry name" value="DHH phosphoesterases"/>
    <property type="match status" value="1"/>
</dbReference>
<dbReference type="EMBL" id="JADEYS010000014">
    <property type="protein sequence ID" value="MBE9398409.1"/>
    <property type="molecule type" value="Genomic_DNA"/>
</dbReference>
<evidence type="ECO:0000313" key="3">
    <source>
        <dbReference type="Proteomes" id="UP000640333"/>
    </source>
</evidence>
<dbReference type="InterPro" id="IPR038763">
    <property type="entry name" value="DHH_sf"/>
</dbReference>
<protein>
    <submittedName>
        <fullName evidence="2">DHH family phosphoesterase</fullName>
    </submittedName>
</protein>
<evidence type="ECO:0000313" key="2">
    <source>
        <dbReference type="EMBL" id="MBE9398409.1"/>
    </source>
</evidence>
<evidence type="ECO:0000259" key="1">
    <source>
        <dbReference type="Pfam" id="PF02272"/>
    </source>
</evidence>
<reference evidence="2" key="1">
    <citation type="submission" date="2020-10" db="EMBL/GenBank/DDBJ databases">
        <title>Bacterium isolated from coastal waters sediment.</title>
        <authorList>
            <person name="Chen R.-J."/>
            <person name="Lu D.-C."/>
            <person name="Zhu K.-L."/>
            <person name="Du Z.-J."/>
        </authorList>
    </citation>
    <scope>NUCLEOTIDE SEQUENCE</scope>
    <source>
        <strain evidence="2">N1Y112</strain>
    </source>
</reference>
<comment type="caution">
    <text evidence="2">The sequence shown here is derived from an EMBL/GenBank/DDBJ whole genome shotgun (WGS) entry which is preliminary data.</text>
</comment>
<dbReference type="Pfam" id="PF02272">
    <property type="entry name" value="DHHA1"/>
    <property type="match status" value="1"/>
</dbReference>
<gene>
    <name evidence="2" type="ORF">IOQ59_14200</name>
</gene>
<accession>A0A8J7FEX8</accession>
<keyword evidence="3" id="KW-1185">Reference proteome</keyword>
<sequence length="324" mass="34736">MTTTGKRHFGAFNGDADGICALIQLRRAEPKESILVTGVKRDINLLKRVDAVSGDTVTALDIAFEKNSADAARILDAGASIFYADHHNPGELPSHPALEAHINTAPDTCTSLIIDQLLGGQYRAWAIAAAFGDNLTDVAQNLADQSGFTAEQAVVLKKLGVCINYNGYGASLDDLFYHPAELYQLMDAFDTPFDFIEALPEVFETLANGYDSDMASAASLAPIRETSTAATFMLPNEQWARRVSGVYGNDLANRSPSRAHAVITEKADDTYQVSVRAPLTNKSGADELVKQFPTGGGRKGAAGINALPKEQLDAFISAFEAQYS</sequence>
<dbReference type="RefSeq" id="WP_193954044.1">
    <property type="nucleotide sequence ID" value="NZ_JADEYS010000014.1"/>
</dbReference>
<proteinExistence type="predicted"/>
<dbReference type="GO" id="GO:0003676">
    <property type="term" value="F:nucleic acid binding"/>
    <property type="evidence" value="ECO:0007669"/>
    <property type="project" value="InterPro"/>
</dbReference>
<dbReference type="Proteomes" id="UP000640333">
    <property type="component" value="Unassembled WGS sequence"/>
</dbReference>
<dbReference type="AlphaFoldDB" id="A0A8J7FEX8"/>